<evidence type="ECO:0000313" key="3">
    <source>
        <dbReference type="Proteomes" id="UP000578449"/>
    </source>
</evidence>
<protein>
    <recommendedName>
        <fullName evidence="4">Secreted protein</fullName>
    </recommendedName>
</protein>
<comment type="caution">
    <text evidence="2">The sequence shown here is derived from an EMBL/GenBank/DDBJ whole genome shotgun (WGS) entry which is preliminary data.</text>
</comment>
<dbReference type="Proteomes" id="UP000578449">
    <property type="component" value="Unassembled WGS sequence"/>
</dbReference>
<accession>A0A840NW55</accession>
<dbReference type="EMBL" id="JACHGN010000001">
    <property type="protein sequence ID" value="MBB5130406.1"/>
    <property type="molecule type" value="Genomic_DNA"/>
</dbReference>
<name>A0A840NW55_9ACTN</name>
<proteinExistence type="predicted"/>
<evidence type="ECO:0008006" key="4">
    <source>
        <dbReference type="Google" id="ProtNLM"/>
    </source>
</evidence>
<dbReference type="RefSeq" id="WP_185047305.1">
    <property type="nucleotide sequence ID" value="NZ_BAABIX010000006.1"/>
</dbReference>
<sequence length="107" mass="11108">MRKLAATLAIAAGTFVLVNPSPAQALPSGCVKGIGYASTTGHATDYGYARCEKGTGHVRVMVYCTNNPASGGAANYYGPWVGVPYTSTKFCPSTRPYAISTLIVKGN</sequence>
<organism evidence="2 3">
    <name type="scientific">Thermocatellispora tengchongensis</name>
    <dbReference type="NCBI Taxonomy" id="1073253"/>
    <lineage>
        <taxon>Bacteria</taxon>
        <taxon>Bacillati</taxon>
        <taxon>Actinomycetota</taxon>
        <taxon>Actinomycetes</taxon>
        <taxon>Streptosporangiales</taxon>
        <taxon>Streptosporangiaceae</taxon>
        <taxon>Thermocatellispora</taxon>
    </lineage>
</organism>
<gene>
    <name evidence="2" type="ORF">HNP84_000094</name>
</gene>
<feature type="chain" id="PRO_5032333509" description="Secreted protein" evidence="1">
    <location>
        <begin position="26"/>
        <end position="107"/>
    </location>
</feature>
<dbReference type="AlphaFoldDB" id="A0A840NW55"/>
<reference evidence="2 3" key="1">
    <citation type="submission" date="2020-08" db="EMBL/GenBank/DDBJ databases">
        <title>Genomic Encyclopedia of Type Strains, Phase IV (KMG-IV): sequencing the most valuable type-strain genomes for metagenomic binning, comparative biology and taxonomic classification.</title>
        <authorList>
            <person name="Goeker M."/>
        </authorList>
    </citation>
    <scope>NUCLEOTIDE SEQUENCE [LARGE SCALE GENOMIC DNA]</scope>
    <source>
        <strain evidence="2 3">DSM 45615</strain>
    </source>
</reference>
<evidence type="ECO:0000313" key="2">
    <source>
        <dbReference type="EMBL" id="MBB5130406.1"/>
    </source>
</evidence>
<keyword evidence="1" id="KW-0732">Signal</keyword>
<evidence type="ECO:0000256" key="1">
    <source>
        <dbReference type="SAM" id="SignalP"/>
    </source>
</evidence>
<feature type="signal peptide" evidence="1">
    <location>
        <begin position="1"/>
        <end position="25"/>
    </location>
</feature>
<keyword evidence="3" id="KW-1185">Reference proteome</keyword>